<dbReference type="EMBL" id="CP023695">
    <property type="protein sequence ID" value="QEV16270.1"/>
    <property type="molecule type" value="Genomic_DNA"/>
</dbReference>
<dbReference type="PROSITE" id="PS51186">
    <property type="entry name" value="GNAT"/>
    <property type="match status" value="1"/>
</dbReference>
<accession>A0A5J6HCI1</accession>
<dbReference type="UniPathway" id="UPA00067">
    <property type="reaction ID" value="UER00122"/>
</dbReference>
<evidence type="ECO:0000256" key="10">
    <source>
        <dbReference type="SAM" id="MobiDB-lite"/>
    </source>
</evidence>
<evidence type="ECO:0000256" key="7">
    <source>
        <dbReference type="ARBA" id="ARBA00023315"/>
    </source>
</evidence>
<dbReference type="RefSeq" id="WP_150476462.1">
    <property type="nucleotide sequence ID" value="NZ_CP023695.1"/>
</dbReference>
<dbReference type="AlphaFoldDB" id="A0A5J6HCI1"/>
<evidence type="ECO:0000256" key="2">
    <source>
        <dbReference type="ARBA" id="ARBA00004978"/>
    </source>
</evidence>
<evidence type="ECO:0000256" key="3">
    <source>
        <dbReference type="ARBA" id="ARBA00010712"/>
    </source>
</evidence>
<evidence type="ECO:0000313" key="12">
    <source>
        <dbReference type="EMBL" id="QEV16270.1"/>
    </source>
</evidence>
<comment type="catalytic activity">
    <reaction evidence="8 9">
        <text>L-2,4-diaminobutanoate + acetyl-CoA = (2S)-4-acetamido-2-aminobutanoate + CoA + H(+)</text>
        <dbReference type="Rhea" id="RHEA:16901"/>
        <dbReference type="ChEBI" id="CHEBI:15378"/>
        <dbReference type="ChEBI" id="CHEBI:57287"/>
        <dbReference type="ChEBI" id="CHEBI:57288"/>
        <dbReference type="ChEBI" id="CHEBI:58761"/>
        <dbReference type="ChEBI" id="CHEBI:58929"/>
        <dbReference type="EC" id="2.3.1.178"/>
    </reaction>
</comment>
<dbReference type="InterPro" id="IPR012772">
    <property type="entry name" value="Ectoine_EctA"/>
</dbReference>
<dbReference type="OrthoDB" id="2436196at2"/>
<proteinExistence type="inferred from homology"/>
<evidence type="ECO:0000256" key="5">
    <source>
        <dbReference type="ARBA" id="ARBA00017935"/>
    </source>
</evidence>
<evidence type="ECO:0000259" key="11">
    <source>
        <dbReference type="PROSITE" id="PS51186"/>
    </source>
</evidence>
<sequence length="176" mass="19514">MPRPTPRHPATGDSPSPSGVTLRQPIAGDAAAMWRLVRDTANLDTNSPHFYLMWCRDFAASSIVASSEEDLCGFTAGFTRPDSPDTLFVWQTAVSPLWQGVGLAGRMLDRLVADTYRFVECTITPDNQASDRYMHAFARNRQAALQQRPLFPSEDFPEPGHDPEILYRIGPLPPLA</sequence>
<dbReference type="NCBIfam" id="TIGR02406">
    <property type="entry name" value="ectoine_EctA"/>
    <property type="match status" value="1"/>
</dbReference>
<feature type="region of interest" description="Disordered" evidence="10">
    <location>
        <begin position="1"/>
        <end position="20"/>
    </location>
</feature>
<dbReference type="Gene3D" id="3.40.630.30">
    <property type="match status" value="1"/>
</dbReference>
<reference evidence="12 13" key="1">
    <citation type="submission" date="2017-09" db="EMBL/GenBank/DDBJ databases">
        <authorList>
            <person name="Lee N."/>
            <person name="Cho B.-K."/>
        </authorList>
    </citation>
    <scope>NUCLEOTIDE SEQUENCE [LARGE SCALE GENOMIC DNA]</scope>
    <source>
        <strain evidence="12 13">ATCC 12461</strain>
    </source>
</reference>
<name>A0A5J6HCI1_STRAD</name>
<evidence type="ECO:0000256" key="4">
    <source>
        <dbReference type="ARBA" id="ARBA00012355"/>
    </source>
</evidence>
<feature type="domain" description="N-acetyltransferase" evidence="11">
    <location>
        <begin position="20"/>
        <end position="169"/>
    </location>
</feature>
<keyword evidence="7 9" id="KW-0012">Acyltransferase</keyword>
<dbReference type="Proteomes" id="UP000326553">
    <property type="component" value="Chromosome"/>
</dbReference>
<dbReference type="KEGG" id="salw:CP975_00990"/>
<evidence type="ECO:0000256" key="8">
    <source>
        <dbReference type="ARBA" id="ARBA00048924"/>
    </source>
</evidence>
<dbReference type="CDD" id="cd04301">
    <property type="entry name" value="NAT_SF"/>
    <property type="match status" value="1"/>
</dbReference>
<dbReference type="GO" id="GO:0033816">
    <property type="term" value="F:diaminobutyrate acetyltransferase activity"/>
    <property type="evidence" value="ECO:0007669"/>
    <property type="project" value="UniProtKB-EC"/>
</dbReference>
<dbReference type="GO" id="GO:0019491">
    <property type="term" value="P:ectoine biosynthetic process"/>
    <property type="evidence" value="ECO:0007669"/>
    <property type="project" value="UniProtKB-UniPathway"/>
</dbReference>
<evidence type="ECO:0000256" key="6">
    <source>
        <dbReference type="ARBA" id="ARBA00022679"/>
    </source>
</evidence>
<organism evidence="12 13">
    <name type="scientific">Streptomyces alboniger</name>
    <dbReference type="NCBI Taxonomy" id="132473"/>
    <lineage>
        <taxon>Bacteria</taxon>
        <taxon>Bacillati</taxon>
        <taxon>Actinomycetota</taxon>
        <taxon>Actinomycetes</taxon>
        <taxon>Kitasatosporales</taxon>
        <taxon>Streptomycetaceae</taxon>
        <taxon>Streptomyces</taxon>
        <taxon>Streptomyces aurantiacus group</taxon>
    </lineage>
</organism>
<evidence type="ECO:0000313" key="13">
    <source>
        <dbReference type="Proteomes" id="UP000326553"/>
    </source>
</evidence>
<evidence type="ECO:0000256" key="1">
    <source>
        <dbReference type="ARBA" id="ARBA00003741"/>
    </source>
</evidence>
<evidence type="ECO:0000256" key="9">
    <source>
        <dbReference type="RuleBase" id="RU365045"/>
    </source>
</evidence>
<dbReference type="InterPro" id="IPR016181">
    <property type="entry name" value="Acyl_CoA_acyltransferase"/>
</dbReference>
<keyword evidence="13" id="KW-1185">Reference proteome</keyword>
<protein>
    <recommendedName>
        <fullName evidence="5 9">L-2,4-diaminobutyric acid acetyltransferase</fullName>
        <shortName evidence="9">DABA acetyltransferase</shortName>
        <ecNumber evidence="4 9">2.3.1.178</ecNumber>
    </recommendedName>
</protein>
<gene>
    <name evidence="9 12" type="primary">ectA</name>
    <name evidence="12" type="ORF">CP975_00990</name>
</gene>
<comment type="pathway">
    <text evidence="2 9">Amine and polyamine biosynthesis; ectoine biosynthesis; L-ectoine from L-aspartate 4-semialdehyde: step 2/3.</text>
</comment>
<dbReference type="InterPro" id="IPR000182">
    <property type="entry name" value="GNAT_dom"/>
</dbReference>
<comment type="similarity">
    <text evidence="3 9">Belongs to the acetyltransferase family. EctA subfamily.</text>
</comment>
<dbReference type="Pfam" id="PF00583">
    <property type="entry name" value="Acetyltransf_1"/>
    <property type="match status" value="1"/>
</dbReference>
<keyword evidence="6 9" id="KW-0808">Transferase</keyword>
<dbReference type="EC" id="2.3.1.178" evidence="4 9"/>
<comment type="function">
    <text evidence="1 9">Catalyzes the acetylation of L-2,4-diaminobutyrate (DABA) to gamma-N-acetyl-alpha,gamma-diaminobutyric acid (ADABA) with acetyl coenzyme A.</text>
</comment>
<dbReference type="SUPFAM" id="SSF55729">
    <property type="entry name" value="Acyl-CoA N-acyltransferases (Nat)"/>
    <property type="match status" value="1"/>
</dbReference>